<name>A0A3Q9BN18_9LACT</name>
<dbReference type="Proteomes" id="UP000273326">
    <property type="component" value="Chromosome"/>
</dbReference>
<evidence type="ECO:0000313" key="3">
    <source>
        <dbReference type="Proteomes" id="UP000273326"/>
    </source>
</evidence>
<evidence type="ECO:0008006" key="4">
    <source>
        <dbReference type="Google" id="ProtNLM"/>
    </source>
</evidence>
<keyword evidence="1" id="KW-1133">Transmembrane helix</keyword>
<organism evidence="2 3">
    <name type="scientific">Jeotgalibaca ciconiae</name>
    <dbReference type="NCBI Taxonomy" id="2496265"/>
    <lineage>
        <taxon>Bacteria</taxon>
        <taxon>Bacillati</taxon>
        <taxon>Bacillota</taxon>
        <taxon>Bacilli</taxon>
        <taxon>Lactobacillales</taxon>
        <taxon>Carnobacteriaceae</taxon>
        <taxon>Jeotgalibaca</taxon>
    </lineage>
</organism>
<accession>A0A3Q9BN18</accession>
<keyword evidence="1" id="KW-0472">Membrane</keyword>
<protein>
    <recommendedName>
        <fullName evidence="4">Tetratricopeptide repeat protein</fullName>
    </recommendedName>
</protein>
<gene>
    <name evidence="2" type="ORF">EJN90_09650</name>
</gene>
<evidence type="ECO:0000256" key="1">
    <source>
        <dbReference type="SAM" id="Phobius"/>
    </source>
</evidence>
<reference evidence="3" key="1">
    <citation type="submission" date="2018-12" db="EMBL/GenBank/DDBJ databases">
        <title>Complete genome sequencing of Jeotgalibaca sp. H21T32.</title>
        <authorList>
            <person name="Bae J.-W."/>
            <person name="Lee S.-Y."/>
        </authorList>
    </citation>
    <scope>NUCLEOTIDE SEQUENCE [LARGE SCALE GENOMIC DNA]</scope>
    <source>
        <strain evidence="3">H21T32</strain>
    </source>
</reference>
<dbReference type="EMBL" id="CP034465">
    <property type="protein sequence ID" value="AZP04882.1"/>
    <property type="molecule type" value="Genomic_DNA"/>
</dbReference>
<dbReference type="KEGG" id="jeh:EJN90_09650"/>
<proteinExistence type="predicted"/>
<feature type="transmembrane region" description="Helical" evidence="1">
    <location>
        <begin position="6"/>
        <end position="24"/>
    </location>
</feature>
<dbReference type="AlphaFoldDB" id="A0A3Q9BN18"/>
<keyword evidence="3" id="KW-1185">Reference proteome</keyword>
<evidence type="ECO:0000313" key="2">
    <source>
        <dbReference type="EMBL" id="AZP04882.1"/>
    </source>
</evidence>
<keyword evidence="1" id="KW-0812">Transmembrane</keyword>
<dbReference type="RefSeq" id="WP_126110719.1">
    <property type="nucleotide sequence ID" value="NZ_CP034465.1"/>
</dbReference>
<sequence>MNKYWMPTLFLISIIASFLYKKYITKRYLFLLMKHKKNQEEKEYMDLLDSLPMKLYFSSITLMVLKIKYYVDTNEFRHVKEISEQWMASNEKNKGLTQVLLPVYAYYVNYGYKNDAINVYNFLMNRIDEEEDGKLYAELNDLKAIYIDHDKKYISILEEKIKKARSTSEMAVLNFRLAKLYEFIGEIGEARKLIRRLKDLGISEEETKVLDSLLQK</sequence>